<dbReference type="Gene3D" id="3.40.50.720">
    <property type="entry name" value="NAD(P)-binding Rossmann-like Domain"/>
    <property type="match status" value="1"/>
</dbReference>
<dbReference type="InterPro" id="IPR036291">
    <property type="entry name" value="NAD(P)-bd_dom_sf"/>
</dbReference>
<organism evidence="2 3">
    <name type="scientific">Paucilactobacillus nenjiangensis</name>
    <dbReference type="NCBI Taxonomy" id="1296540"/>
    <lineage>
        <taxon>Bacteria</taxon>
        <taxon>Bacillati</taxon>
        <taxon>Bacillota</taxon>
        <taxon>Bacilli</taxon>
        <taxon>Lactobacillales</taxon>
        <taxon>Lactobacillaceae</taxon>
        <taxon>Paucilactobacillus</taxon>
    </lineage>
</organism>
<dbReference type="SUPFAM" id="SSF51735">
    <property type="entry name" value="NAD(P)-binding Rossmann-fold domains"/>
    <property type="match status" value="1"/>
</dbReference>
<keyword evidence="3" id="KW-1185">Reference proteome</keyword>
<dbReference type="PANTHER" id="PTHR15020">
    <property type="entry name" value="FLAVIN REDUCTASE-RELATED"/>
    <property type="match status" value="1"/>
</dbReference>
<dbReference type="KEGG" id="lnn:F0161_02800"/>
<dbReference type="PANTHER" id="PTHR15020:SF50">
    <property type="entry name" value="UPF0659 PROTEIN YMR090W"/>
    <property type="match status" value="1"/>
</dbReference>
<accession>A0A5P1X3L7</accession>
<dbReference type="AlphaFoldDB" id="A0A5P1X3L7"/>
<reference evidence="2 3" key="1">
    <citation type="submission" date="2019-09" db="EMBL/GenBank/DDBJ databases">
        <title>Complete Genome Sequence of Lactobacillus nenjiangensis SH-Y15, isolated from sauerkraut.</title>
        <authorList>
            <person name="Yang H."/>
        </authorList>
    </citation>
    <scope>NUCLEOTIDE SEQUENCE [LARGE SCALE GENOMIC DNA]</scope>
    <source>
        <strain evidence="2 3">SH-Y15</strain>
    </source>
</reference>
<evidence type="ECO:0000313" key="2">
    <source>
        <dbReference type="EMBL" id="QER66908.1"/>
    </source>
</evidence>
<dbReference type="InterPro" id="IPR016040">
    <property type="entry name" value="NAD(P)-bd_dom"/>
</dbReference>
<dbReference type="Pfam" id="PF13460">
    <property type="entry name" value="NAD_binding_10"/>
    <property type="match status" value="1"/>
</dbReference>
<gene>
    <name evidence="2" type="ORF">F0161_02800</name>
</gene>
<dbReference type="OrthoDB" id="9803892at2"/>
<dbReference type="RefSeq" id="WP_150203658.1">
    <property type="nucleotide sequence ID" value="NZ_CP043939.1"/>
</dbReference>
<dbReference type="EMBL" id="CP043939">
    <property type="protein sequence ID" value="QER66908.1"/>
    <property type="molecule type" value="Genomic_DNA"/>
</dbReference>
<name>A0A5P1X3L7_9LACO</name>
<evidence type="ECO:0000313" key="3">
    <source>
        <dbReference type="Proteomes" id="UP000325295"/>
    </source>
</evidence>
<dbReference type="Proteomes" id="UP000325295">
    <property type="component" value="Chromosome"/>
</dbReference>
<sequence length="213" mass="23929">MKSVLILGAAGQIGQLVTKNILEQTNLNVVLYGRNVSKRLNNLSDERVEFVDGDFDELSKLKQAMAAVDMVYLSFVGWGDLTQNIVSMMDELGVTRYIAANIPDIYDEVEGPFKAWYQAHTKEIHTGGPQAAAKIIEASDLDYVILRITWLYDEPGNTNVHVTRKGEPLRESQVTREAVARFVTDLVDGKQNYHRESLGLGESDTDWDKPSFY</sequence>
<protein>
    <submittedName>
        <fullName evidence="2">NAD(P)H-binding protein</fullName>
    </submittedName>
</protein>
<evidence type="ECO:0000259" key="1">
    <source>
        <dbReference type="Pfam" id="PF13460"/>
    </source>
</evidence>
<proteinExistence type="predicted"/>
<feature type="domain" description="NAD(P)-binding" evidence="1">
    <location>
        <begin position="8"/>
        <end position="188"/>
    </location>
</feature>